<feature type="domain" description="Retrotransposon hot spot protein,C-terminal" evidence="2">
    <location>
        <begin position="146"/>
        <end position="446"/>
    </location>
</feature>
<sequence>MCARRVCVVEGMYSSVLNATWDCVRSGVPCKPLGMEVRGGNVSQEVIGSEMLWKEEEVSFFADPVNEVDEQRNRNDGIEIFVLTSKLGWPSVKCCENYAPSMYVHNDFYCALFVRREVVRVWYLVKKCLDAVHGGAAGETTRPFTLIGSPGIGKSFGVGAFLLYMLLRYDANRLHIVAWFIGGFVYVFLSEQPGKVLKFYDRMHAEVYIEEHVALGLRVYVMYPISEGYVPRPAGGQAGQASSSPHQTKVTTRSGPRSTWHVLFINCHHVREIKAIHVWMERLCRPNPTVREVKDRWTELSERIDVVGPLLRYVLFAHNYVEREREVEAALLELDNDMMDLYERVLIEKVAWRESKSSHKLVKLFRVHREGCGENYRNTGVSVKVSQTLMRMVLQRKHSAEGRERVLRAVVLNYGRDSARLFETYTIYTFLQKELFEPVAHNLVKLYRRQRKEPPECDSVIRRCDSAVLYPKEPALIQKGDNRKLKCGVLYVPLDSSFPVIDGFFVVEGEPWTVVALQSTFAKQHHTTVSKVVLLKEELAQCFCEWNIFKDELRWEIIYMQPAGGNVIKTKQLCRGAKATGKAALTFWKSVQQYRVSLEPKANAVVQAAARTTELMRNFG</sequence>
<evidence type="ECO:0000313" key="4">
    <source>
        <dbReference type="EMBL" id="CCD21860.1"/>
    </source>
</evidence>
<evidence type="ECO:0000256" key="1">
    <source>
        <dbReference type="SAM" id="MobiDB-lite"/>
    </source>
</evidence>
<reference evidence="4" key="1">
    <citation type="submission" date="2011-08" db="EMBL/GenBank/DDBJ databases">
        <title>Alternative modes of VSG evolution in African trypanosomes.</title>
        <authorList>
            <person name="Jackson A.P."/>
            <person name="Hertz-Fowler C."/>
            <person name="Berriman M."/>
        </authorList>
    </citation>
    <scope>NUCLEOTIDE SEQUENCE</scope>
    <source>
        <strain evidence="4">Y486</strain>
    </source>
</reference>
<accession>G0W2W9</accession>
<dbReference type="PANTHER" id="PTHR33129">
    <property type="entry name" value="PROTEIN KINASE DOMAIN-CONTAINING PROTEIN-RELATED"/>
    <property type="match status" value="1"/>
</dbReference>
<feature type="region of interest" description="Disordered" evidence="1">
    <location>
        <begin position="234"/>
        <end position="254"/>
    </location>
</feature>
<reference evidence="4" key="2">
    <citation type="submission" date="2011-08" db="EMBL/GenBank/DDBJ databases">
        <authorList>
            <person name="Aslett M."/>
        </authorList>
    </citation>
    <scope>NUCLEOTIDE SEQUENCE</scope>
    <source>
        <strain evidence="4">Y486</strain>
    </source>
</reference>
<feature type="compositionally biased region" description="Polar residues" evidence="1">
    <location>
        <begin position="239"/>
        <end position="254"/>
    </location>
</feature>
<dbReference type="InterPro" id="IPR006518">
    <property type="entry name" value="Trypano_RHS"/>
</dbReference>
<dbReference type="InterPro" id="IPR046836">
    <property type="entry name" value="RHS_C"/>
</dbReference>
<gene>
    <name evidence="4" type="ORF">TVY486_BAC49D22_003</name>
</gene>
<dbReference type="Pfam" id="PF20445">
    <property type="entry name" value="RHS_N"/>
    <property type="match status" value="1"/>
</dbReference>
<evidence type="ECO:0000259" key="3">
    <source>
        <dbReference type="Pfam" id="PF20445"/>
    </source>
</evidence>
<name>G0W2W9_TRYVY</name>
<evidence type="ECO:0000259" key="2">
    <source>
        <dbReference type="Pfam" id="PF07999"/>
    </source>
</evidence>
<dbReference type="EMBL" id="HE578917">
    <property type="protein sequence ID" value="CCD21860.1"/>
    <property type="molecule type" value="Genomic_DNA"/>
</dbReference>
<proteinExistence type="predicted"/>
<dbReference type="AlphaFoldDB" id="G0W2W9"/>
<dbReference type="InterPro" id="IPR046835">
    <property type="entry name" value="RHS_N"/>
</dbReference>
<organism evidence="4">
    <name type="scientific">Trypanosoma vivax (strain Y486)</name>
    <dbReference type="NCBI Taxonomy" id="1055687"/>
    <lineage>
        <taxon>Eukaryota</taxon>
        <taxon>Discoba</taxon>
        <taxon>Euglenozoa</taxon>
        <taxon>Kinetoplastea</taxon>
        <taxon>Metakinetoplastina</taxon>
        <taxon>Trypanosomatida</taxon>
        <taxon>Trypanosomatidae</taxon>
        <taxon>Trypanosoma</taxon>
        <taxon>Duttonella</taxon>
    </lineage>
</organism>
<feature type="domain" description="Retrotransposon hot spot protein N-terminal" evidence="3">
    <location>
        <begin position="13"/>
        <end position="132"/>
    </location>
</feature>
<dbReference type="NCBIfam" id="TIGR01631">
    <property type="entry name" value="Trypano_RHS"/>
    <property type="match status" value="1"/>
</dbReference>
<protein>
    <submittedName>
        <fullName evidence="4">RHS</fullName>
    </submittedName>
</protein>
<dbReference type="InterPro" id="IPR052980">
    <property type="entry name" value="Crinkler_effector"/>
</dbReference>
<dbReference type="PANTHER" id="PTHR33129:SF3">
    <property type="entry name" value="HOT SPOT (RHS) PROTEIN, PUTATIVE-RELATED"/>
    <property type="match status" value="1"/>
</dbReference>
<dbReference type="Pfam" id="PF07999">
    <property type="entry name" value="RHSP"/>
    <property type="match status" value="1"/>
</dbReference>